<dbReference type="RefSeq" id="WP_161054285.1">
    <property type="nucleotide sequence ID" value="NZ_WWCT01000004.1"/>
</dbReference>
<feature type="transmembrane region" description="Helical" evidence="2">
    <location>
        <begin position="111"/>
        <end position="130"/>
    </location>
</feature>
<dbReference type="EMBL" id="WWCT01000004">
    <property type="protein sequence ID" value="MYN26250.1"/>
    <property type="molecule type" value="Genomic_DNA"/>
</dbReference>
<gene>
    <name evidence="3" type="ORF">GTP69_07515</name>
</gene>
<proteinExistence type="inferred from homology"/>
<feature type="transmembrane region" description="Helical" evidence="2">
    <location>
        <begin position="52"/>
        <end position="73"/>
    </location>
</feature>
<sequence length="448" mass="47483">MSGHRYLLSRDRHLIGYSAGNFGKNLLLGSVDVTLLFLLTDLLGVAPQQVSLLMAVVFCGDLLLDLGAGLLASRAQNHGIGYRRLIVLGTLPCALAFALFFSLPLMGHPSLELTCAAILLFRAAYAVIDVPHNSLLARVASDSRARGRASGYRTVFSSAAGVVIATVSVPLVGSAGQHAAPGQLAWLGVAGGLLFCGAMLLAAWSSREEPGAGALRRTRAVFLPRLDRLFAAMAMIAVVTGFAVPVFGKMMLYIATYAWRQPALAGRVLFMLTLGQFAGAVWWIFMLRYHDKTRLLAVSHCVALGGIALFALAGAEPMLLMATAALIGIGFGGIFMLPWGILADVIDFAEFRHRERRETATFATMLVILKAGAAASAAAIGWTLAALGYVPGMAQPPSVVQGMQWLAFGVPALGSVLAVLTLRRLAIGHQAHARVLRANQLRCSRVPA</sequence>
<evidence type="ECO:0000313" key="3">
    <source>
        <dbReference type="EMBL" id="MYN26250.1"/>
    </source>
</evidence>
<feature type="transmembrane region" description="Helical" evidence="2">
    <location>
        <begin position="85"/>
        <end position="105"/>
    </location>
</feature>
<keyword evidence="2" id="KW-1133">Transmembrane helix</keyword>
<comment type="similarity">
    <text evidence="1">Belongs to the sodium:galactoside symporter (TC 2.A.2) family.</text>
</comment>
<name>A0ABW9VXH5_9BURK</name>
<organism evidence="3 4">
    <name type="scientific">Duganella levis</name>
    <dbReference type="NCBI Taxonomy" id="2692169"/>
    <lineage>
        <taxon>Bacteria</taxon>
        <taxon>Pseudomonadati</taxon>
        <taxon>Pseudomonadota</taxon>
        <taxon>Betaproteobacteria</taxon>
        <taxon>Burkholderiales</taxon>
        <taxon>Oxalobacteraceae</taxon>
        <taxon>Telluria group</taxon>
        <taxon>Duganella</taxon>
    </lineage>
</organism>
<feature type="transmembrane region" description="Helical" evidence="2">
    <location>
        <begin position="226"/>
        <end position="248"/>
    </location>
</feature>
<comment type="caution">
    <text evidence="3">The sequence shown here is derived from an EMBL/GenBank/DDBJ whole genome shotgun (WGS) entry which is preliminary data.</text>
</comment>
<reference evidence="3 4" key="1">
    <citation type="submission" date="2019-12" db="EMBL/GenBank/DDBJ databases">
        <title>Novel species isolated from a subtropical stream in China.</title>
        <authorList>
            <person name="Lu H."/>
        </authorList>
    </citation>
    <scope>NUCLEOTIDE SEQUENCE [LARGE SCALE GENOMIC DNA]</scope>
    <source>
        <strain evidence="3 4">CY42W</strain>
    </source>
</reference>
<evidence type="ECO:0000256" key="1">
    <source>
        <dbReference type="ARBA" id="ARBA00009617"/>
    </source>
</evidence>
<evidence type="ECO:0000256" key="2">
    <source>
        <dbReference type="SAM" id="Phobius"/>
    </source>
</evidence>
<feature type="transmembrane region" description="Helical" evidence="2">
    <location>
        <begin position="184"/>
        <end position="205"/>
    </location>
</feature>
<dbReference type="Proteomes" id="UP000642144">
    <property type="component" value="Unassembled WGS sequence"/>
</dbReference>
<accession>A0ABW9VXH5</accession>
<dbReference type="SUPFAM" id="SSF103473">
    <property type="entry name" value="MFS general substrate transporter"/>
    <property type="match status" value="1"/>
</dbReference>
<evidence type="ECO:0000313" key="4">
    <source>
        <dbReference type="Proteomes" id="UP000642144"/>
    </source>
</evidence>
<dbReference type="PANTHER" id="PTHR11328:SF24">
    <property type="entry name" value="MAJOR FACILITATOR SUPERFAMILY (MFS) PROFILE DOMAIN-CONTAINING PROTEIN"/>
    <property type="match status" value="1"/>
</dbReference>
<feature type="transmembrane region" description="Helical" evidence="2">
    <location>
        <begin position="362"/>
        <end position="390"/>
    </location>
</feature>
<protein>
    <submittedName>
        <fullName evidence="3">MFS transporter</fullName>
    </submittedName>
</protein>
<dbReference type="InterPro" id="IPR039672">
    <property type="entry name" value="MFS_2"/>
</dbReference>
<keyword evidence="2" id="KW-0472">Membrane</keyword>
<dbReference type="InterPro" id="IPR036259">
    <property type="entry name" value="MFS_trans_sf"/>
</dbReference>
<keyword evidence="2" id="KW-0812">Transmembrane</keyword>
<feature type="transmembrane region" description="Helical" evidence="2">
    <location>
        <begin position="319"/>
        <end position="342"/>
    </location>
</feature>
<dbReference type="Gene3D" id="1.20.1250.20">
    <property type="entry name" value="MFS general substrate transporter like domains"/>
    <property type="match status" value="1"/>
</dbReference>
<keyword evidence="4" id="KW-1185">Reference proteome</keyword>
<feature type="transmembrane region" description="Helical" evidence="2">
    <location>
        <begin position="268"/>
        <end position="287"/>
    </location>
</feature>
<dbReference type="PANTHER" id="PTHR11328">
    <property type="entry name" value="MAJOR FACILITATOR SUPERFAMILY DOMAIN-CONTAINING PROTEIN"/>
    <property type="match status" value="1"/>
</dbReference>
<dbReference type="Pfam" id="PF13347">
    <property type="entry name" value="MFS_2"/>
    <property type="match status" value="1"/>
</dbReference>
<feature type="transmembrane region" description="Helical" evidence="2">
    <location>
        <begin position="402"/>
        <end position="422"/>
    </location>
</feature>
<feature type="transmembrane region" description="Helical" evidence="2">
    <location>
        <begin position="294"/>
        <end position="313"/>
    </location>
</feature>
<feature type="transmembrane region" description="Helical" evidence="2">
    <location>
        <begin position="151"/>
        <end position="172"/>
    </location>
</feature>